<evidence type="ECO:0000256" key="2">
    <source>
        <dbReference type="ARBA" id="ARBA00022989"/>
    </source>
</evidence>
<evidence type="ECO:0000313" key="6">
    <source>
        <dbReference type="EMBL" id="QPH41827.1"/>
    </source>
</evidence>
<feature type="transmembrane region" description="Helical" evidence="4">
    <location>
        <begin position="203"/>
        <end position="224"/>
    </location>
</feature>
<feature type="transmembrane region" description="Helical" evidence="4">
    <location>
        <begin position="32"/>
        <end position="52"/>
    </location>
</feature>
<reference evidence="6 7" key="1">
    <citation type="submission" date="2020-11" db="EMBL/GenBank/DDBJ databases">
        <title>Pedobacter endophytica, an endophytic bacteria isolated form Carex pumila.</title>
        <authorList>
            <person name="Peng Y."/>
            <person name="Jiang L."/>
            <person name="Lee J."/>
        </authorList>
    </citation>
    <scope>NUCLEOTIDE SEQUENCE [LARGE SCALE GENOMIC DNA]</scope>
    <source>
        <strain evidence="6 7">JBR3-12</strain>
    </source>
</reference>
<evidence type="ECO:0000259" key="5">
    <source>
        <dbReference type="PROSITE" id="PS50850"/>
    </source>
</evidence>
<dbReference type="InterPro" id="IPR011701">
    <property type="entry name" value="MFS"/>
</dbReference>
<organism evidence="6 7">
    <name type="scientific">Pedobacter endophyticus</name>
    <dbReference type="NCBI Taxonomy" id="2789740"/>
    <lineage>
        <taxon>Bacteria</taxon>
        <taxon>Pseudomonadati</taxon>
        <taxon>Bacteroidota</taxon>
        <taxon>Sphingobacteriia</taxon>
        <taxon>Sphingobacteriales</taxon>
        <taxon>Sphingobacteriaceae</taxon>
        <taxon>Pedobacter</taxon>
    </lineage>
</organism>
<keyword evidence="7" id="KW-1185">Reference proteome</keyword>
<feature type="transmembrane region" description="Helical" evidence="4">
    <location>
        <begin position="350"/>
        <end position="371"/>
    </location>
</feature>
<feature type="transmembrane region" description="Helical" evidence="4">
    <location>
        <begin position="230"/>
        <end position="252"/>
    </location>
</feature>
<sequence>MAFCTGLIVANIYYCQPLVILVAKDFNVSESYAGRITYLTQIGYAVGLFILVPLGDMFERKKQILIISALAIVSLLGAAISSTFFMLELASVLIGACSIVPQLILPLAANLSTNENRGANIGIIMSGLLVGILASRAVSGSVGFWLGWRAVYYMAAAICVLLVALMARRFPQSYPTFKGTYKQLMTSMFGYIKSQPVLRETSIINFLAFAIISAFWTTMVLFLANPPFNFQTLQIGLFGIAGAAGALAAPLVGKLSDGSNPRKNLMIGFVLQIVSIALFYFTGNNLYLFVIGVLLIDIGQQAIHVTNQTRIYMLVPEARNRLNTIFMSVSFIGASCGSALGLFLWQQGGWNLFCYGMVGIIVLNMLLYRLYQTKP</sequence>
<dbReference type="Proteomes" id="UP000594759">
    <property type="component" value="Chromosome"/>
</dbReference>
<protein>
    <submittedName>
        <fullName evidence="6">MFS transporter</fullName>
    </submittedName>
</protein>
<name>A0A7S9Q1K1_9SPHI</name>
<dbReference type="InterPro" id="IPR036259">
    <property type="entry name" value="MFS_trans_sf"/>
</dbReference>
<dbReference type="InterPro" id="IPR020846">
    <property type="entry name" value="MFS_dom"/>
</dbReference>
<feature type="transmembrane region" description="Helical" evidence="4">
    <location>
        <begin position="64"/>
        <end position="86"/>
    </location>
</feature>
<dbReference type="KEGG" id="pex:IZT61_09005"/>
<dbReference type="GO" id="GO:0022857">
    <property type="term" value="F:transmembrane transporter activity"/>
    <property type="evidence" value="ECO:0007669"/>
    <property type="project" value="InterPro"/>
</dbReference>
<feature type="transmembrane region" description="Helical" evidence="4">
    <location>
        <begin position="325"/>
        <end position="344"/>
    </location>
</feature>
<evidence type="ECO:0000256" key="3">
    <source>
        <dbReference type="ARBA" id="ARBA00023136"/>
    </source>
</evidence>
<feature type="transmembrane region" description="Helical" evidence="4">
    <location>
        <begin position="287"/>
        <end position="305"/>
    </location>
</feature>
<feature type="transmembrane region" description="Helical" evidence="4">
    <location>
        <begin position="118"/>
        <end position="138"/>
    </location>
</feature>
<dbReference type="AlphaFoldDB" id="A0A7S9Q1K1"/>
<dbReference type="PROSITE" id="PS50850">
    <property type="entry name" value="MFS"/>
    <property type="match status" value="1"/>
</dbReference>
<proteinExistence type="predicted"/>
<feature type="transmembrane region" description="Helical" evidence="4">
    <location>
        <begin position="92"/>
        <end position="111"/>
    </location>
</feature>
<keyword evidence="2 4" id="KW-1133">Transmembrane helix</keyword>
<feature type="transmembrane region" description="Helical" evidence="4">
    <location>
        <begin position="150"/>
        <end position="167"/>
    </location>
</feature>
<dbReference type="SUPFAM" id="SSF103473">
    <property type="entry name" value="MFS general substrate transporter"/>
    <property type="match status" value="1"/>
</dbReference>
<accession>A0A7S9Q1K1</accession>
<evidence type="ECO:0000256" key="1">
    <source>
        <dbReference type="ARBA" id="ARBA00022692"/>
    </source>
</evidence>
<dbReference type="Gene3D" id="1.20.1250.20">
    <property type="entry name" value="MFS general substrate transporter like domains"/>
    <property type="match status" value="1"/>
</dbReference>
<dbReference type="EMBL" id="CP064939">
    <property type="protein sequence ID" value="QPH41827.1"/>
    <property type="molecule type" value="Genomic_DNA"/>
</dbReference>
<dbReference type="CDD" id="cd17324">
    <property type="entry name" value="MFS_NepI_like"/>
    <property type="match status" value="1"/>
</dbReference>
<dbReference type="Pfam" id="PF07690">
    <property type="entry name" value="MFS_1"/>
    <property type="match status" value="1"/>
</dbReference>
<gene>
    <name evidence="6" type="ORF">IZT61_09005</name>
</gene>
<evidence type="ECO:0000256" key="4">
    <source>
        <dbReference type="SAM" id="Phobius"/>
    </source>
</evidence>
<evidence type="ECO:0000313" key="7">
    <source>
        <dbReference type="Proteomes" id="UP000594759"/>
    </source>
</evidence>
<dbReference type="PANTHER" id="PTHR42910:SF1">
    <property type="entry name" value="MAJOR FACILITATOR SUPERFAMILY (MFS) PROFILE DOMAIN-CONTAINING PROTEIN"/>
    <property type="match status" value="1"/>
</dbReference>
<feature type="transmembrane region" description="Helical" evidence="4">
    <location>
        <begin position="264"/>
        <end position="281"/>
    </location>
</feature>
<keyword evidence="3 4" id="KW-0472">Membrane</keyword>
<keyword evidence="1 4" id="KW-0812">Transmembrane</keyword>
<dbReference type="PANTHER" id="PTHR42910">
    <property type="entry name" value="TRANSPORTER SCO4007-RELATED"/>
    <property type="match status" value="1"/>
</dbReference>
<feature type="domain" description="Major facilitator superfamily (MFS) profile" evidence="5">
    <location>
        <begin position="1"/>
        <end position="374"/>
    </location>
</feature>